<proteinExistence type="predicted"/>
<keyword evidence="1" id="KW-0547">Nucleotide-binding</keyword>
<keyword evidence="7" id="KW-1185">Reference proteome</keyword>
<name>A0A7W7HMA2_9ACTN</name>
<organism evidence="5 6">
    <name type="scientific">Actinoplanes lobatus</name>
    <dbReference type="NCBI Taxonomy" id="113568"/>
    <lineage>
        <taxon>Bacteria</taxon>
        <taxon>Bacillati</taxon>
        <taxon>Actinomycetota</taxon>
        <taxon>Actinomycetes</taxon>
        <taxon>Micromonosporales</taxon>
        <taxon>Micromonosporaceae</taxon>
        <taxon>Actinoplanes</taxon>
    </lineage>
</organism>
<evidence type="ECO:0000313" key="7">
    <source>
        <dbReference type="Proteomes" id="UP000631312"/>
    </source>
</evidence>
<dbReference type="CDD" id="cd06170">
    <property type="entry name" value="LuxR_C_like"/>
    <property type="match status" value="1"/>
</dbReference>
<evidence type="ECO:0000313" key="5">
    <source>
        <dbReference type="EMBL" id="MBB4753133.1"/>
    </source>
</evidence>
<dbReference type="Pfam" id="PF00196">
    <property type="entry name" value="GerE"/>
    <property type="match status" value="1"/>
</dbReference>
<dbReference type="GO" id="GO:0005737">
    <property type="term" value="C:cytoplasm"/>
    <property type="evidence" value="ECO:0007669"/>
    <property type="project" value="TreeGrafter"/>
</dbReference>
<dbReference type="Gene3D" id="3.40.50.300">
    <property type="entry name" value="P-loop containing nucleotide triphosphate hydrolases"/>
    <property type="match status" value="1"/>
</dbReference>
<dbReference type="EMBL" id="JACHNC010000001">
    <property type="protein sequence ID" value="MBB4753133.1"/>
    <property type="molecule type" value="Genomic_DNA"/>
</dbReference>
<dbReference type="GO" id="GO:0003677">
    <property type="term" value="F:DNA binding"/>
    <property type="evidence" value="ECO:0007669"/>
    <property type="project" value="UniProtKB-KW"/>
</dbReference>
<comment type="caution">
    <text evidence="5">The sequence shown here is derived from an EMBL/GenBank/DDBJ whole genome shotgun (WGS) entry which is preliminary data.</text>
</comment>
<dbReference type="AlphaFoldDB" id="A0A7W7HMA2"/>
<dbReference type="SUPFAM" id="SSF52540">
    <property type="entry name" value="P-loop containing nucleoside triphosphate hydrolases"/>
    <property type="match status" value="1"/>
</dbReference>
<dbReference type="PANTHER" id="PTHR16305">
    <property type="entry name" value="TESTICULAR SOLUBLE ADENYLYL CYCLASE"/>
    <property type="match status" value="1"/>
</dbReference>
<dbReference type="RefSeq" id="WP_203832684.1">
    <property type="nucleotide sequence ID" value="NZ_BOMP01000099.1"/>
</dbReference>
<sequence length="939" mass="99443">MEVRQRERTLGAAMIGESGSHTLTAPVTAEPIGRDRERRLLDAVLYAVTRRSTTLALWGDPGIGKTVLLDYVADRAGMPVLRARGAEQEALLPYAALADLMVPLQRHFGAIPRVQRDALESCLAISDAVNPNPYAVCAAALSVLAAAAETAPVVLLVDDLHWIDPSSRRVLLFVARRLTSERVAMVLTSRDDDDLRGRCDVPAVDVTGLPPAACAQLLQRHGFTPVAGVLADLVDRTGGNPLALIESAASLRAAQLAGQEPIGHALPLGRQLESTWLPRLQQLPDRTRAALAVLDAGRSPATGDLEPALAVLGLTLTDLAPAEAAGVVVPSGAGYEFRHPLLRSAVRRQTLLPDRLAAYEALARTTTGTARAWYRASATTAPDEGAAAEMAAVAVEARRRSAYDAAAHAWHRAAELTPPSAARGALLCNAATDALLGGMLTRAAAWCDEALTAVTEPAARAGVERLRGRIRTWLGRPAAAHDGLIAAAEAIREQDPAQACLLLSEAALPAAMDGDVPLSVRCGQRGVSLAESTGIRSPHSAIAYGQALIVEGRIAEGLASLDRAADFLAAADPVADQHLLAVVGQSLGHAERHGPARRMVTMVVDAARRHAAPAVLPIALSARSEFECWAGRWAAAEADATESLRWAEELGQPGVLGYALACLARIEALRGNPARCEDHITRARQDVGPYSVACLDVYFTAVLGLSALSLGEYETAMTQLRQTFDLATRQGVGNPRIVPFAADLIEASIRAGHPGEAEQPIGWLERAAERSGQSWAAAVLARSRGMLAPTAGKAERWFDEADRLHSAQDYPFERARTLLCRGEAFRRFRRPSAARPPLSAAHAGFQSLGATAWARRSAAELAAAGQPTAVAVISLDALTPQEVQVARSVARGMNNAEAAGALFLSRKTVEAHLTHIYRKLGVRSRTDLTRALVSAGLAE</sequence>
<dbReference type="InterPro" id="IPR000792">
    <property type="entry name" value="Tscrpt_reg_LuxR_C"/>
</dbReference>
<dbReference type="InterPro" id="IPR011990">
    <property type="entry name" value="TPR-like_helical_dom_sf"/>
</dbReference>
<dbReference type="GO" id="GO:0006355">
    <property type="term" value="P:regulation of DNA-templated transcription"/>
    <property type="evidence" value="ECO:0007669"/>
    <property type="project" value="InterPro"/>
</dbReference>
<evidence type="ECO:0000259" key="3">
    <source>
        <dbReference type="PROSITE" id="PS50043"/>
    </source>
</evidence>
<evidence type="ECO:0000313" key="4">
    <source>
        <dbReference type="EMBL" id="GIE43007.1"/>
    </source>
</evidence>
<evidence type="ECO:0000256" key="1">
    <source>
        <dbReference type="ARBA" id="ARBA00022741"/>
    </source>
</evidence>
<keyword evidence="2" id="KW-0067">ATP-binding</keyword>
<evidence type="ECO:0000313" key="6">
    <source>
        <dbReference type="Proteomes" id="UP000590511"/>
    </source>
</evidence>
<dbReference type="Gene3D" id="1.25.40.10">
    <property type="entry name" value="Tetratricopeptide repeat domain"/>
    <property type="match status" value="1"/>
</dbReference>
<dbReference type="InterPro" id="IPR041664">
    <property type="entry name" value="AAA_16"/>
</dbReference>
<feature type="domain" description="HTH luxR-type" evidence="3">
    <location>
        <begin position="871"/>
        <end position="936"/>
    </location>
</feature>
<dbReference type="GO" id="GO:0004016">
    <property type="term" value="F:adenylate cyclase activity"/>
    <property type="evidence" value="ECO:0007669"/>
    <property type="project" value="TreeGrafter"/>
</dbReference>
<dbReference type="PROSITE" id="PS50043">
    <property type="entry name" value="HTH_LUXR_2"/>
    <property type="match status" value="1"/>
</dbReference>
<dbReference type="SUPFAM" id="SSF46894">
    <property type="entry name" value="C-terminal effector domain of the bipartite response regulators"/>
    <property type="match status" value="1"/>
</dbReference>
<dbReference type="Pfam" id="PF13191">
    <property type="entry name" value="AAA_16"/>
    <property type="match status" value="1"/>
</dbReference>
<dbReference type="PRINTS" id="PR00038">
    <property type="entry name" value="HTHLUXR"/>
</dbReference>
<dbReference type="Proteomes" id="UP000590511">
    <property type="component" value="Unassembled WGS sequence"/>
</dbReference>
<dbReference type="InterPro" id="IPR027417">
    <property type="entry name" value="P-loop_NTPase"/>
</dbReference>
<dbReference type="InterPro" id="IPR036388">
    <property type="entry name" value="WH-like_DNA-bd_sf"/>
</dbReference>
<dbReference type="Proteomes" id="UP000631312">
    <property type="component" value="Unassembled WGS sequence"/>
</dbReference>
<dbReference type="SMART" id="SM00421">
    <property type="entry name" value="HTH_LUXR"/>
    <property type="match status" value="1"/>
</dbReference>
<dbReference type="PANTHER" id="PTHR16305:SF35">
    <property type="entry name" value="TRANSCRIPTIONAL ACTIVATOR DOMAIN"/>
    <property type="match status" value="1"/>
</dbReference>
<dbReference type="GO" id="GO:0005524">
    <property type="term" value="F:ATP binding"/>
    <property type="evidence" value="ECO:0007669"/>
    <property type="project" value="UniProtKB-KW"/>
</dbReference>
<protein>
    <submittedName>
        <fullName evidence="4 5">Transcriptional regulator</fullName>
    </submittedName>
</protein>
<dbReference type="EMBL" id="BOMP01000099">
    <property type="protein sequence ID" value="GIE43007.1"/>
    <property type="molecule type" value="Genomic_DNA"/>
</dbReference>
<dbReference type="InterPro" id="IPR016032">
    <property type="entry name" value="Sig_transdc_resp-reg_C-effctor"/>
</dbReference>
<reference evidence="4 7" key="2">
    <citation type="submission" date="2021-01" db="EMBL/GenBank/DDBJ databases">
        <title>Whole genome shotgun sequence of Actinoplanes lobatus NBRC 12513.</title>
        <authorList>
            <person name="Komaki H."/>
            <person name="Tamura T."/>
        </authorList>
    </citation>
    <scope>NUCLEOTIDE SEQUENCE [LARGE SCALE GENOMIC DNA]</scope>
    <source>
        <strain evidence="4 7">NBRC 12513</strain>
    </source>
</reference>
<keyword evidence="5" id="KW-0238">DNA-binding</keyword>
<reference evidence="5 6" key="1">
    <citation type="submission" date="2020-08" db="EMBL/GenBank/DDBJ databases">
        <title>Sequencing the genomes of 1000 actinobacteria strains.</title>
        <authorList>
            <person name="Klenk H.-P."/>
        </authorList>
    </citation>
    <scope>NUCLEOTIDE SEQUENCE [LARGE SCALE GENOMIC DNA]</scope>
    <source>
        <strain evidence="5 6">DSM 43150</strain>
    </source>
</reference>
<gene>
    <name evidence="4" type="ORF">Alo02nite_59050</name>
    <name evidence="5" type="ORF">BJ964_007294</name>
</gene>
<evidence type="ECO:0000256" key="2">
    <source>
        <dbReference type="ARBA" id="ARBA00022840"/>
    </source>
</evidence>
<dbReference type="Gene3D" id="1.10.10.10">
    <property type="entry name" value="Winged helix-like DNA-binding domain superfamily/Winged helix DNA-binding domain"/>
    <property type="match status" value="1"/>
</dbReference>
<accession>A0A7W7HMA2</accession>